<dbReference type="Proteomes" id="UP000031666">
    <property type="component" value="Unassembled WGS sequence"/>
</dbReference>
<comment type="caution">
    <text evidence="14">The sequence shown here is derived from an EMBL/GenBank/DDBJ whole genome shotgun (WGS) entry which is preliminary data.</text>
</comment>
<evidence type="ECO:0000256" key="10">
    <source>
        <dbReference type="PIRSR" id="PIRSR001480-2"/>
    </source>
</evidence>
<dbReference type="Pfam" id="PF21621">
    <property type="entry name" value="MPI_cupin_dom"/>
    <property type="match status" value="1"/>
</dbReference>
<organism evidence="14 15">
    <name type="scientific">Vibrio ishigakensis</name>
    <dbReference type="NCBI Taxonomy" id="1481914"/>
    <lineage>
        <taxon>Bacteria</taxon>
        <taxon>Pseudomonadati</taxon>
        <taxon>Pseudomonadota</taxon>
        <taxon>Gammaproteobacteria</taxon>
        <taxon>Vibrionales</taxon>
        <taxon>Vibrionaceae</taxon>
        <taxon>Vibrio</taxon>
    </lineage>
</organism>
<dbReference type="InterPro" id="IPR001250">
    <property type="entry name" value="Man6P_Isoase-1"/>
</dbReference>
<protein>
    <recommendedName>
        <fullName evidence="3">mannose-6-phosphate isomerase</fullName>
        <ecNumber evidence="3">5.3.1.8</ecNumber>
    </recommendedName>
    <alternativeName>
        <fullName evidence="7">Phosphohexomutase</fullName>
    </alternativeName>
    <alternativeName>
        <fullName evidence="8">Phosphomannose isomerase</fullName>
    </alternativeName>
</protein>
<dbReference type="InterPro" id="IPR049071">
    <property type="entry name" value="MPI_cupin_dom"/>
</dbReference>
<comment type="cofactor">
    <cofactor evidence="10">
        <name>Zn(2+)</name>
        <dbReference type="ChEBI" id="CHEBI:29105"/>
    </cofactor>
    <text evidence="10">Binds 1 zinc ion per subunit.</text>
</comment>
<evidence type="ECO:0000259" key="12">
    <source>
        <dbReference type="Pfam" id="PF20512"/>
    </source>
</evidence>
<gene>
    <name evidence="14" type="ORF">JCM19241_3320</name>
</gene>
<feature type="binding site" evidence="10">
    <location>
        <position position="80"/>
    </location>
    <ligand>
        <name>Zn(2+)</name>
        <dbReference type="ChEBI" id="CHEBI:29105"/>
    </ligand>
</feature>
<feature type="active site" evidence="9">
    <location>
        <position position="257"/>
    </location>
</feature>
<dbReference type="PANTHER" id="PTHR10309">
    <property type="entry name" value="MANNOSE-6-PHOSPHATE ISOMERASE"/>
    <property type="match status" value="1"/>
</dbReference>
<dbReference type="PROSITE" id="PS00966">
    <property type="entry name" value="PMI_I_2"/>
    <property type="match status" value="1"/>
</dbReference>
<evidence type="ECO:0000256" key="4">
    <source>
        <dbReference type="ARBA" id="ARBA00022723"/>
    </source>
</evidence>
<reference evidence="14 15" key="2">
    <citation type="submission" date="2015-01" db="EMBL/GenBank/DDBJ databases">
        <authorList>
            <consortium name="NBRP consortium"/>
            <person name="Sawabe T."/>
            <person name="Meirelles P."/>
            <person name="Feng G."/>
            <person name="Sayaka M."/>
            <person name="Hattori M."/>
            <person name="Ohkuma M."/>
        </authorList>
    </citation>
    <scope>NUCLEOTIDE SEQUENCE [LARGE SCALE GENOMIC DNA]</scope>
    <source>
        <strain evidence="15">JCM 19241</strain>
    </source>
</reference>
<dbReference type="GO" id="GO:0009298">
    <property type="term" value="P:GDP-mannose biosynthetic process"/>
    <property type="evidence" value="ECO:0007669"/>
    <property type="project" value="InterPro"/>
</dbReference>
<evidence type="ECO:0000256" key="9">
    <source>
        <dbReference type="PIRSR" id="PIRSR001480-1"/>
    </source>
</evidence>
<dbReference type="SUPFAM" id="SSF51182">
    <property type="entry name" value="RmlC-like cupins"/>
    <property type="match status" value="1"/>
</dbReference>
<dbReference type="GO" id="GO:0005829">
    <property type="term" value="C:cytosol"/>
    <property type="evidence" value="ECO:0007669"/>
    <property type="project" value="TreeGrafter"/>
</dbReference>
<dbReference type="GO" id="GO:0008270">
    <property type="term" value="F:zinc ion binding"/>
    <property type="evidence" value="ECO:0007669"/>
    <property type="project" value="InterPro"/>
</dbReference>
<dbReference type="PIRSF" id="PIRSF001480">
    <property type="entry name" value="Mannose-6-phosphate_isomerase"/>
    <property type="match status" value="1"/>
</dbReference>
<keyword evidence="5 10" id="KW-0862">Zinc</keyword>
<dbReference type="AlphaFoldDB" id="A0A0B8QJZ2"/>
<keyword evidence="6 14" id="KW-0413">Isomerase</keyword>
<dbReference type="Pfam" id="PF20512">
    <property type="entry name" value="PMI_typeI_hel"/>
    <property type="match status" value="1"/>
</dbReference>
<dbReference type="PRINTS" id="PR00714">
    <property type="entry name" value="MAN6PISMRASE"/>
</dbReference>
<comment type="similarity">
    <text evidence="2">Belongs to the mannose-6-phosphate isomerase type 1 family.</text>
</comment>
<feature type="binding site" evidence="10">
    <location>
        <position position="78"/>
    </location>
    <ligand>
        <name>Zn(2+)</name>
        <dbReference type="ChEBI" id="CHEBI:29105"/>
    </ligand>
</feature>
<evidence type="ECO:0000256" key="1">
    <source>
        <dbReference type="ARBA" id="ARBA00000757"/>
    </source>
</evidence>
<dbReference type="PANTHER" id="PTHR10309:SF0">
    <property type="entry name" value="MANNOSE-6-PHOSPHATE ISOMERASE"/>
    <property type="match status" value="1"/>
</dbReference>
<evidence type="ECO:0000256" key="2">
    <source>
        <dbReference type="ARBA" id="ARBA00010772"/>
    </source>
</evidence>
<dbReference type="InterPro" id="IPR018050">
    <property type="entry name" value="Pmannose_isomerase-type1_CS"/>
</dbReference>
<evidence type="ECO:0000256" key="8">
    <source>
        <dbReference type="ARBA" id="ARBA00030762"/>
    </source>
</evidence>
<dbReference type="GO" id="GO:0004476">
    <property type="term" value="F:mannose-6-phosphate isomerase activity"/>
    <property type="evidence" value="ECO:0007669"/>
    <property type="project" value="UniProtKB-EC"/>
</dbReference>
<feature type="domain" description="Phosphomannose isomerase type I catalytic" evidence="11">
    <location>
        <begin position="2"/>
        <end position="131"/>
    </location>
</feature>
<evidence type="ECO:0000313" key="15">
    <source>
        <dbReference type="Proteomes" id="UP000031666"/>
    </source>
</evidence>
<dbReference type="STRING" id="1481914.JCM19241_3320"/>
<evidence type="ECO:0000256" key="6">
    <source>
        <dbReference type="ARBA" id="ARBA00023235"/>
    </source>
</evidence>
<feature type="binding site" evidence="10">
    <location>
        <position position="115"/>
    </location>
    <ligand>
        <name>Zn(2+)</name>
        <dbReference type="ChEBI" id="CHEBI:29105"/>
    </ligand>
</feature>
<dbReference type="PROSITE" id="PS00965">
    <property type="entry name" value="PMI_I_1"/>
    <property type="match status" value="1"/>
</dbReference>
<evidence type="ECO:0000313" key="14">
    <source>
        <dbReference type="EMBL" id="GAM75408.1"/>
    </source>
</evidence>
<dbReference type="InterPro" id="IPR046458">
    <property type="entry name" value="PMI_typeI_hel"/>
</dbReference>
<comment type="catalytic activity">
    <reaction evidence="1">
        <text>D-mannose 6-phosphate = D-fructose 6-phosphate</text>
        <dbReference type="Rhea" id="RHEA:12356"/>
        <dbReference type="ChEBI" id="CHEBI:58735"/>
        <dbReference type="ChEBI" id="CHEBI:61527"/>
        <dbReference type="EC" id="5.3.1.8"/>
    </reaction>
</comment>
<dbReference type="InterPro" id="IPR014710">
    <property type="entry name" value="RmlC-like_jellyroll"/>
</dbReference>
<dbReference type="InterPro" id="IPR016305">
    <property type="entry name" value="Mannose-6-P_Isomerase"/>
</dbReference>
<dbReference type="GO" id="GO:0005975">
    <property type="term" value="P:carbohydrate metabolic process"/>
    <property type="evidence" value="ECO:0007669"/>
    <property type="project" value="InterPro"/>
</dbReference>
<dbReference type="InterPro" id="IPR011051">
    <property type="entry name" value="RmlC_Cupin_sf"/>
</dbReference>
<feature type="domain" description="Mannose-6-phosphate isomerase cupin" evidence="13">
    <location>
        <begin position="295"/>
        <end position="370"/>
    </location>
</feature>
<evidence type="ECO:0000259" key="13">
    <source>
        <dbReference type="Pfam" id="PF21621"/>
    </source>
</evidence>
<feature type="domain" description="Phosphomannose isomerase type I helical insertion" evidence="12">
    <location>
        <begin position="159"/>
        <end position="219"/>
    </location>
</feature>
<evidence type="ECO:0000256" key="3">
    <source>
        <dbReference type="ARBA" id="ARBA00011956"/>
    </source>
</evidence>
<evidence type="ECO:0000256" key="5">
    <source>
        <dbReference type="ARBA" id="ARBA00022833"/>
    </source>
</evidence>
<reference evidence="14 15" key="1">
    <citation type="submission" date="2015-01" db="EMBL/GenBank/DDBJ databases">
        <title>Vibrio sp. C94 JCM 19241 whole genome shotgun sequence.</title>
        <authorList>
            <person name="Sawabe T."/>
            <person name="Meirelles P."/>
            <person name="Feng G."/>
            <person name="Sayaka M."/>
            <person name="Hattori M."/>
            <person name="Ohkuma M."/>
        </authorList>
    </citation>
    <scope>NUCLEOTIDE SEQUENCE [LARGE SCALE GENOMIC DNA]</scope>
    <source>
        <strain evidence="15">JCM 19241</strain>
    </source>
</reference>
<feature type="binding site" evidence="10">
    <location>
        <position position="238"/>
    </location>
    <ligand>
        <name>Zn(2+)</name>
        <dbReference type="ChEBI" id="CHEBI:29105"/>
    </ligand>
</feature>
<dbReference type="EC" id="5.3.1.8" evidence="3"/>
<dbReference type="Gene3D" id="1.10.441.10">
    <property type="entry name" value="Phosphomannose Isomerase, domain 2"/>
    <property type="match status" value="1"/>
</dbReference>
<evidence type="ECO:0000256" key="7">
    <source>
        <dbReference type="ARBA" id="ARBA00029741"/>
    </source>
</evidence>
<evidence type="ECO:0000259" key="11">
    <source>
        <dbReference type="Pfam" id="PF20511"/>
    </source>
</evidence>
<proteinExistence type="inferred from homology"/>
<accession>A0A0B8QJZ2</accession>
<dbReference type="InterPro" id="IPR046457">
    <property type="entry name" value="PMI_typeI_cat"/>
</dbReference>
<name>A0A0B8QJZ2_9VIBR</name>
<dbReference type="EMBL" id="BBSC01000004">
    <property type="protein sequence ID" value="GAM75408.1"/>
    <property type="molecule type" value="Genomic_DNA"/>
</dbReference>
<sequence length="372" mass="40993">MAELFELPNPDDKPMAEIWMGAHPKASSEIVVEGEHLSLEDFIERYKGQALGELEYQRYEKLPYLFKVLSASKSLSIQVHPSKHQAEVGFARENSEGVSLGAPERQYQDSNHKPEIIYALTKFKGMNGFRPYGEVMELLVDLESSALDVPLQQYAKACDAQGLRELFKTVLSFEGEKKRALIAAVSEWAGRTPNALGEVVSALLEQYPGDIGAVAPFMLNVVELNPGEAMFIDAGTPHAYLGGTGLEVMASSDNVLRAGLTPKHIDIDELMACSKFTELNSHELLIKPVQTSEELLFPVPVSDFRFSVLDSPSGDTFELNSAEIWFAIDKDATLTDSRGQELRISKGQSVFIPAMASKVHVMSQGRIARVKS</sequence>
<keyword evidence="4 10" id="KW-0479">Metal-binding</keyword>
<dbReference type="Gene3D" id="2.60.120.10">
    <property type="entry name" value="Jelly Rolls"/>
    <property type="match status" value="2"/>
</dbReference>
<dbReference type="CDD" id="cd07011">
    <property type="entry name" value="cupin_PMI_type_I_N"/>
    <property type="match status" value="1"/>
</dbReference>
<dbReference type="Pfam" id="PF20511">
    <property type="entry name" value="PMI_typeI_cat"/>
    <property type="match status" value="1"/>
</dbReference>
<dbReference type="NCBIfam" id="TIGR00218">
    <property type="entry name" value="manA"/>
    <property type="match status" value="1"/>
</dbReference>